<dbReference type="InParanoid" id="G0P5Z9"/>
<proteinExistence type="predicted"/>
<evidence type="ECO:0000313" key="3">
    <source>
        <dbReference type="Proteomes" id="UP000008068"/>
    </source>
</evidence>
<name>G0P5Z9_CAEBE</name>
<dbReference type="HOGENOM" id="CLU_1409944_0_0_1"/>
<keyword evidence="1" id="KW-0472">Membrane</keyword>
<dbReference type="EMBL" id="GL380091">
    <property type="protein sequence ID" value="EGT46114.1"/>
    <property type="molecule type" value="Genomic_DNA"/>
</dbReference>
<keyword evidence="3" id="KW-1185">Reference proteome</keyword>
<evidence type="ECO:0000256" key="1">
    <source>
        <dbReference type="SAM" id="Phobius"/>
    </source>
</evidence>
<sequence>MNRVTDNVVAIELGDATFIATTTQNYHLCSKEDKKGVYQVVPPSGHFIFQAPHDQYIEFRGKTVQKFHGRHDKLVINPFNVYEKLGMFETHEELEEWNENQRRVGKGLDTIDMMLLHDIQQSNSSFWDNFIHTVKAHPYWSTFGSMLFVLIVAVFIISIMKWCWRKCRRTRNKGINEKRDQERGFDATTKEFRGIHNV</sequence>
<dbReference type="STRING" id="135651.G0P5Z9"/>
<accession>G0P5Z9</accession>
<protein>
    <submittedName>
        <fullName evidence="2">Uncharacterized protein</fullName>
    </submittedName>
</protein>
<evidence type="ECO:0000313" key="2">
    <source>
        <dbReference type="EMBL" id="EGT46114.1"/>
    </source>
</evidence>
<gene>
    <name evidence="2" type="ORF">CAEBREN_22461</name>
</gene>
<keyword evidence="1" id="KW-1133">Transmembrane helix</keyword>
<feature type="transmembrane region" description="Helical" evidence="1">
    <location>
        <begin position="139"/>
        <end position="164"/>
    </location>
</feature>
<dbReference type="Proteomes" id="UP000008068">
    <property type="component" value="Unassembled WGS sequence"/>
</dbReference>
<organism evidence="3">
    <name type="scientific">Caenorhabditis brenneri</name>
    <name type="common">Nematode worm</name>
    <dbReference type="NCBI Taxonomy" id="135651"/>
    <lineage>
        <taxon>Eukaryota</taxon>
        <taxon>Metazoa</taxon>
        <taxon>Ecdysozoa</taxon>
        <taxon>Nematoda</taxon>
        <taxon>Chromadorea</taxon>
        <taxon>Rhabditida</taxon>
        <taxon>Rhabditina</taxon>
        <taxon>Rhabditomorpha</taxon>
        <taxon>Rhabditoidea</taxon>
        <taxon>Rhabditidae</taxon>
        <taxon>Peloderinae</taxon>
        <taxon>Caenorhabditis</taxon>
    </lineage>
</organism>
<dbReference type="OrthoDB" id="5905777at2759"/>
<dbReference type="AlphaFoldDB" id="G0P5Z9"/>
<reference evidence="3" key="1">
    <citation type="submission" date="2011-07" db="EMBL/GenBank/DDBJ databases">
        <authorList>
            <consortium name="Caenorhabditis brenneri Sequencing and Analysis Consortium"/>
            <person name="Wilson R.K."/>
        </authorList>
    </citation>
    <scope>NUCLEOTIDE SEQUENCE [LARGE SCALE GENOMIC DNA]</scope>
    <source>
        <strain evidence="3">PB2801</strain>
    </source>
</reference>
<dbReference type="OMA" id="WIFIICE"/>
<keyword evidence="1" id="KW-0812">Transmembrane</keyword>